<dbReference type="AlphaFoldDB" id="A0A2S2PQC9"/>
<accession>A0A2S2PQC9</accession>
<protein>
    <submittedName>
        <fullName evidence="1">Uncharacterized protein</fullName>
    </submittedName>
</protein>
<evidence type="ECO:0000313" key="1">
    <source>
        <dbReference type="EMBL" id="MBY31577.1"/>
    </source>
</evidence>
<reference evidence="1" key="1">
    <citation type="submission" date="2018-04" db="EMBL/GenBank/DDBJ databases">
        <title>Transcriptome of Schizaphis graminum biotype I.</title>
        <authorList>
            <person name="Scully E.D."/>
            <person name="Geib S.M."/>
            <person name="Palmer N.A."/>
            <person name="Koch K."/>
            <person name="Bradshaw J."/>
            <person name="Heng-Moss T."/>
            <person name="Sarath G."/>
        </authorList>
    </citation>
    <scope>NUCLEOTIDE SEQUENCE</scope>
</reference>
<dbReference type="EMBL" id="GGMR01018958">
    <property type="protein sequence ID" value="MBY31577.1"/>
    <property type="molecule type" value="Transcribed_RNA"/>
</dbReference>
<name>A0A2S2PQC9_SCHGA</name>
<sequence length="143" mass="16121">MSAFVRRGTGGGPPTSLVLNGVEENALQLIKPVSISGHTLSAESIAEFSFEPAFVREKVNCNTNKRTSSAARLDEGNLIGDRLADLGERKLLAKQKYWDQKLSLLAEQNNYLKSIRDCLLANHNNEKSNNNFMFIYFQFIYQY</sequence>
<proteinExistence type="predicted"/>
<organism evidence="1">
    <name type="scientific">Schizaphis graminum</name>
    <name type="common">Green bug aphid</name>
    <dbReference type="NCBI Taxonomy" id="13262"/>
    <lineage>
        <taxon>Eukaryota</taxon>
        <taxon>Metazoa</taxon>
        <taxon>Ecdysozoa</taxon>
        <taxon>Arthropoda</taxon>
        <taxon>Hexapoda</taxon>
        <taxon>Insecta</taxon>
        <taxon>Pterygota</taxon>
        <taxon>Neoptera</taxon>
        <taxon>Paraneoptera</taxon>
        <taxon>Hemiptera</taxon>
        <taxon>Sternorrhyncha</taxon>
        <taxon>Aphidomorpha</taxon>
        <taxon>Aphidoidea</taxon>
        <taxon>Aphididae</taxon>
        <taxon>Aphidini</taxon>
        <taxon>Schizaphis</taxon>
    </lineage>
</organism>
<gene>
    <name evidence="1" type="ORF">g.15671</name>
</gene>